<dbReference type="Pfam" id="PF05721">
    <property type="entry name" value="PhyH"/>
    <property type="match status" value="1"/>
</dbReference>
<dbReference type="AlphaFoldDB" id="A0A229UU60"/>
<evidence type="ECO:0000313" key="2">
    <source>
        <dbReference type="Proteomes" id="UP000215509"/>
    </source>
</evidence>
<protein>
    <submittedName>
        <fullName evidence="1">Phytanoyl-CoA dioxygenase</fullName>
    </submittedName>
</protein>
<organism evidence="1 2">
    <name type="scientific">Paenibacillus rigui</name>
    <dbReference type="NCBI Taxonomy" id="554312"/>
    <lineage>
        <taxon>Bacteria</taxon>
        <taxon>Bacillati</taxon>
        <taxon>Bacillota</taxon>
        <taxon>Bacilli</taxon>
        <taxon>Bacillales</taxon>
        <taxon>Paenibacillaceae</taxon>
        <taxon>Paenibacillus</taxon>
    </lineage>
</organism>
<keyword evidence="1" id="KW-0223">Dioxygenase</keyword>
<dbReference type="PANTHER" id="PTHR20883:SF48">
    <property type="entry name" value="ECTOINE DIOXYGENASE"/>
    <property type="match status" value="1"/>
</dbReference>
<dbReference type="Gene3D" id="2.60.120.620">
    <property type="entry name" value="q2cbj1_9rhob like domain"/>
    <property type="match status" value="1"/>
</dbReference>
<keyword evidence="2" id="KW-1185">Reference proteome</keyword>
<dbReference type="GO" id="GO:0005506">
    <property type="term" value="F:iron ion binding"/>
    <property type="evidence" value="ECO:0007669"/>
    <property type="project" value="UniProtKB-ARBA"/>
</dbReference>
<proteinExistence type="predicted"/>
<dbReference type="EMBL" id="NMQW01000012">
    <property type="protein sequence ID" value="OXM86910.1"/>
    <property type="molecule type" value="Genomic_DNA"/>
</dbReference>
<name>A0A229UU60_9BACL</name>
<dbReference type="PANTHER" id="PTHR20883">
    <property type="entry name" value="PHYTANOYL-COA DIOXYGENASE DOMAIN CONTAINING 1"/>
    <property type="match status" value="1"/>
</dbReference>
<dbReference type="SUPFAM" id="SSF51197">
    <property type="entry name" value="Clavaminate synthase-like"/>
    <property type="match status" value="1"/>
</dbReference>
<evidence type="ECO:0000313" key="1">
    <source>
        <dbReference type="EMBL" id="OXM86910.1"/>
    </source>
</evidence>
<sequence length="273" mass="30407">MSNKVLGGVLSEQQLHQFHEEGYLIVRGLFAQEVEQIKEEFMRLHALGTIPGCFHAVPAEEAGGDILKQYPRMMHPHKINDTAFEYMLHPKVMHILADLFGGDPLAAQSMFYFKPPGAKGQALHQDQFYLKVEPGTCIAAWTAVDPADEENGGLMVVPRSNKLAVECPHQADPQVSFTKEEVEVPEGYEVVPAVMEAGDVLFFNGSVIHGSYPNRSADRFRRAFICHYSDVDTTRIGKYYKPLYRYDGTDVTLEDNEDAGPCGTEFEAVSAAH</sequence>
<gene>
    <name evidence="1" type="ORF">CF651_08680</name>
</gene>
<dbReference type="GO" id="GO:0016706">
    <property type="term" value="F:2-oxoglutarate-dependent dioxygenase activity"/>
    <property type="evidence" value="ECO:0007669"/>
    <property type="project" value="UniProtKB-ARBA"/>
</dbReference>
<comment type="caution">
    <text evidence="1">The sequence shown here is derived from an EMBL/GenBank/DDBJ whole genome shotgun (WGS) entry which is preliminary data.</text>
</comment>
<dbReference type="OrthoDB" id="9814777at2"/>
<dbReference type="Proteomes" id="UP000215509">
    <property type="component" value="Unassembled WGS sequence"/>
</dbReference>
<accession>A0A229UU60</accession>
<dbReference type="InterPro" id="IPR008775">
    <property type="entry name" value="Phytyl_CoA_dOase-like"/>
</dbReference>
<reference evidence="1 2" key="1">
    <citation type="submission" date="2017-07" db="EMBL/GenBank/DDBJ databases">
        <title>Genome sequencing and assembly of Paenibacillus rigui.</title>
        <authorList>
            <person name="Mayilraj S."/>
        </authorList>
    </citation>
    <scope>NUCLEOTIDE SEQUENCE [LARGE SCALE GENOMIC DNA]</scope>
    <source>
        <strain evidence="1 2">JCM 16352</strain>
    </source>
</reference>
<keyword evidence="1" id="KW-0560">Oxidoreductase</keyword>
<dbReference type="RefSeq" id="WP_094014459.1">
    <property type="nucleotide sequence ID" value="NZ_NMQW01000012.1"/>
</dbReference>